<feature type="compositionally biased region" description="Low complexity" evidence="6">
    <location>
        <begin position="542"/>
        <end position="566"/>
    </location>
</feature>
<feature type="compositionally biased region" description="Low complexity" evidence="6">
    <location>
        <begin position="613"/>
        <end position="627"/>
    </location>
</feature>
<feature type="region of interest" description="Disordered" evidence="6">
    <location>
        <begin position="1215"/>
        <end position="1250"/>
    </location>
</feature>
<dbReference type="SMART" id="SM00355">
    <property type="entry name" value="ZnF_C2H2"/>
    <property type="match status" value="19"/>
</dbReference>
<dbReference type="PROSITE" id="PS00028">
    <property type="entry name" value="ZINC_FINGER_C2H2_1"/>
    <property type="match status" value="3"/>
</dbReference>
<dbReference type="GO" id="GO:0008270">
    <property type="term" value="F:zinc ion binding"/>
    <property type="evidence" value="ECO:0007669"/>
    <property type="project" value="UniProtKB-KW"/>
</dbReference>
<feature type="compositionally biased region" description="Polar residues" evidence="6">
    <location>
        <begin position="881"/>
        <end position="896"/>
    </location>
</feature>
<dbReference type="InterPro" id="IPR050688">
    <property type="entry name" value="Zinc_finger/UBP_domain"/>
</dbReference>
<feature type="region of interest" description="Disordered" evidence="6">
    <location>
        <begin position="1850"/>
        <end position="1877"/>
    </location>
</feature>
<feature type="region of interest" description="Disordered" evidence="6">
    <location>
        <begin position="503"/>
        <end position="522"/>
    </location>
</feature>
<feature type="domain" description="C2H2-type" evidence="8">
    <location>
        <begin position="772"/>
        <end position="800"/>
    </location>
</feature>
<evidence type="ECO:0000313" key="9">
    <source>
        <dbReference type="Proteomes" id="UP000515154"/>
    </source>
</evidence>
<feature type="region of interest" description="Disordered" evidence="6">
    <location>
        <begin position="1318"/>
        <end position="1343"/>
    </location>
</feature>
<dbReference type="PANTHER" id="PTHR24403:SF67">
    <property type="entry name" value="FI01116P-RELATED"/>
    <property type="match status" value="1"/>
</dbReference>
<feature type="compositionally biased region" description="Basic and acidic residues" evidence="6">
    <location>
        <begin position="1321"/>
        <end position="1335"/>
    </location>
</feature>
<keyword evidence="4" id="KW-0862">Zinc</keyword>
<dbReference type="GO" id="GO:0005634">
    <property type="term" value="C:nucleus"/>
    <property type="evidence" value="ECO:0007669"/>
    <property type="project" value="TreeGrafter"/>
</dbReference>
<feature type="region of interest" description="Disordered" evidence="6">
    <location>
        <begin position="91"/>
        <end position="189"/>
    </location>
</feature>
<keyword evidence="7" id="KW-0812">Transmembrane</keyword>
<feature type="compositionally biased region" description="Basic residues" evidence="6">
    <location>
        <begin position="531"/>
        <end position="541"/>
    </location>
</feature>
<keyword evidence="1" id="KW-0479">Metal-binding</keyword>
<feature type="compositionally biased region" description="Basic and acidic residues" evidence="6">
    <location>
        <begin position="1237"/>
        <end position="1250"/>
    </location>
</feature>
<evidence type="ECO:0000256" key="7">
    <source>
        <dbReference type="SAM" id="Phobius"/>
    </source>
</evidence>
<keyword evidence="7" id="KW-0472">Membrane</keyword>
<feature type="region of interest" description="Disordered" evidence="6">
    <location>
        <begin position="612"/>
        <end position="633"/>
    </location>
</feature>
<organism evidence="9 10">
    <name type="scientific">Octopus sinensis</name>
    <name type="common">East Asian common octopus</name>
    <dbReference type="NCBI Taxonomy" id="2607531"/>
    <lineage>
        <taxon>Eukaryota</taxon>
        <taxon>Metazoa</taxon>
        <taxon>Spiralia</taxon>
        <taxon>Lophotrochozoa</taxon>
        <taxon>Mollusca</taxon>
        <taxon>Cephalopoda</taxon>
        <taxon>Coleoidea</taxon>
        <taxon>Octopodiformes</taxon>
        <taxon>Octopoda</taxon>
        <taxon>Incirrata</taxon>
        <taxon>Octopodidae</taxon>
        <taxon>Octopus</taxon>
    </lineage>
</organism>
<feature type="compositionally biased region" description="Basic residues" evidence="6">
    <location>
        <begin position="1652"/>
        <end position="1662"/>
    </location>
</feature>
<keyword evidence="2" id="KW-0677">Repeat</keyword>
<accession>A0A7E6FQM5</accession>
<feature type="compositionally biased region" description="Low complexity" evidence="6">
    <location>
        <begin position="1860"/>
        <end position="1877"/>
    </location>
</feature>
<feature type="region of interest" description="Disordered" evidence="6">
    <location>
        <begin position="881"/>
        <end position="941"/>
    </location>
</feature>
<dbReference type="PROSITE" id="PS50157">
    <property type="entry name" value="ZINC_FINGER_C2H2_2"/>
    <property type="match status" value="1"/>
</dbReference>
<feature type="region of interest" description="Disordered" evidence="6">
    <location>
        <begin position="2108"/>
        <end position="2142"/>
    </location>
</feature>
<dbReference type="RefSeq" id="XP_036369167.1">
    <property type="nucleotide sequence ID" value="XM_036513274.1"/>
</dbReference>
<feature type="region of interest" description="Disordered" evidence="6">
    <location>
        <begin position="284"/>
        <end position="310"/>
    </location>
</feature>
<feature type="compositionally biased region" description="Low complexity" evidence="6">
    <location>
        <begin position="32"/>
        <end position="42"/>
    </location>
</feature>
<feature type="compositionally biased region" description="Basic residues" evidence="6">
    <location>
        <begin position="1395"/>
        <end position="1418"/>
    </location>
</feature>
<gene>
    <name evidence="10" type="primary">LOC115224524</name>
</gene>
<feature type="compositionally biased region" description="Polar residues" evidence="6">
    <location>
        <begin position="1419"/>
        <end position="1430"/>
    </location>
</feature>
<dbReference type="InterPro" id="IPR013087">
    <property type="entry name" value="Znf_C2H2_type"/>
</dbReference>
<evidence type="ECO:0000256" key="4">
    <source>
        <dbReference type="ARBA" id="ARBA00022833"/>
    </source>
</evidence>
<dbReference type="GO" id="GO:0045944">
    <property type="term" value="P:positive regulation of transcription by RNA polymerase II"/>
    <property type="evidence" value="ECO:0007669"/>
    <property type="project" value="TreeGrafter"/>
</dbReference>
<feature type="transmembrane region" description="Helical" evidence="7">
    <location>
        <begin position="2186"/>
        <end position="2208"/>
    </location>
</feature>
<keyword evidence="9" id="KW-1185">Reference proteome</keyword>
<feature type="region of interest" description="Disordered" evidence="6">
    <location>
        <begin position="1010"/>
        <end position="1031"/>
    </location>
</feature>
<sequence>MLKKKAVEKYRQQEFSPLHDYAEENEPVKIHNNSNSFLSENNSAEKLTLAKSKNKESPSGDPGFTTMATDDFTSGRHYKTFHITGVKVSETACGTIDPVGRDGCNSLQDSNIDDFRIGGTDQEDPEMLENQDNGSQFSLATTAAATDDKDDDDNDEDVDVEEEEDDDGDSDIDVVTTPSSPNRLQESSATVKLSGVRSISDFVSSAKTNDISTDFGDTSPTHSESAESSEVLPGLTITSAFSLSADMWDDENDTKEEDTEDGTYADFIKVRVNEDYDATDYAPWRELDSDPKSSVSHLENESPHFEPGLEENVPDLSVVKQENEDLFSCLHCPTILTDQFSYEQHIQSHTTAPRSKVYLHQCSVPNCDFGTNIIREFRAHYSENHDNLSSYQCRWCQTYLNSLGAFLDHIGDNFVVPWVKCPHCHLKEKSKTEILRHISTEHPGESQRVIAGSMILCRSKAEATVSSLSSSTLSLPPQEKDHQMTAAYVSLLNKQKFVLNNNETINSNGNSSNSNNDDNNNINITTITTITKKKKTKKRKATTIATTNNINSSSSNNNNNNNNIGDSEVEDDDIDVETLSSSSVENLKDIVRSNTITVDRFISNSKRIDKIMNGNNFDSNRNNSSYNADDDESLNFNNNDSSNVSSNYTISRWYNCPDCIFSTTKAQLFLAHMKTCFPLKTMVNPKEVKFECKECTFATSSKKGFLNHCHVKEALKNVPKQPYGKHLPISNLDLPSKKIMPDKKKIVGVRGKKNRSTLRPSVYNIVDDKYKFMCPYCSESFEKINSMKIHIFRSHREHYNKPISLHQCLSCHMKSSSQLVVRQHIERTHFGRKSGILLIDEPSEIISRKFRVQQDNNKKLIQTIEPIEKLDSDAVKKVSSERCSSWGRSQQANNEPFKQKDVPAESKNTEVIPEKPSTEQRVSDPEESGASKKEELKTETPNKVQEMEIIKFGVGDHFTEYIHCPRCPYQSQSVMGFYGHIKRHENMVVCINTRRKYEFHKPKYDKYSETAASGNTNSAEDVPKTSDSDSVPVINSETELPAAINADQLVNLTNENSEKTAESPDEISVNEIPESDGKDASALMQYPVESETVIMNKQSESDVDKEEYSKLGGPVLTSKLSQLYTVRGMLQECNLCDYSSDFPSYMHRHLLSNHLNVHFWRCGYCFYRHLQQCKILRHCIKHHASCEPYAKWLGIPDWEKKINICLANKNHKAQNTSEAKSPKMPLSPTTTSQSSTGEEKIPPLSPKLKEGNIKVPSEMKIIEIEKLPGNLYKCKVCSYCSIYQTNVLRHISYVHGAFGKSIEGNLQSPIMNLTASVRSKLSGEKQESSKTDGKSENTSPVPSAPPTLYRCVFCNSVNMSADEVKKHMWQEHSDELTNVGILLKSKEESAGSSRKNSKRSQLLKKHLHQPAKGRKVKTQSKNTSEQSSPRDANEESMALKHTRRNSAKGDGFPEGSEDALALNLLYDENQDHPRPVKRPATKQNQRVPAKRLKQKTAQSKANERNSLENLNNDMVSETLRDREFHMTEKLAAQSGNDTESQTQRSGEILPELQKVDMEIYNRYIFKTYDGSYLCNFCITSMATEDEARQHILSMHPKKVANPSELPCQNFQIFRQKTRRPEIIVPIAAKPRGATDANRKSKNPKPKRDPYKVRKQPKKRKASSNKPRPNANKWQAAENKLMSTQHRTGTDYEMSNKEEKSNTDSPMLLADSFTDDDDDDVDCIFSWSYDDDQMKVSNSCTDQQQLSIVRMIKYQLDDSELFKCPFCQLRSKSHRKVMDHIRMHHLELEVNRCSECPYTSWFDGEMSKHVQAVHGCIMSTGNHRPPDPMDSLLNNPVKPDTADVAIKNEQTPSDVCNPHRTTNTTTTTTTTNTTSATTTSSESTDIYVTTDYRSLYSKASCIKNQTLLYTCTICSLQLVSQKLFFEHVTKHYGRIYQCSLCSFKTYPREFMENHIRTHQNTPKENINIVVLCHESLMDIPESIIKPCQIFKSSVYSPVGPTTSTAIAAATTTTAAAAATVIPAASAVTTSDGHTTPPASTAEWWPSSPTSLTLTAASAAAAVSALWTDYLKYCCPFCTFKTDQLSAFEQHLKACCEKKLAAAVTSDPSISAWPGSEPEVPPESGGSDSNNNNSNSSSNNSHNINNNTKSKVLLPTIFNVHVTLQDIFASYKPEFLIFTHKHIYIYNIYIYIYIYIFMCVHACVCVYTYTHTGTHTHTHISDISFFFFFFCGFNLPHLPYLSHH</sequence>
<feature type="compositionally biased region" description="Polar residues" evidence="6">
    <location>
        <begin position="1010"/>
        <end position="1019"/>
    </location>
</feature>
<feature type="compositionally biased region" description="Acidic residues" evidence="6">
    <location>
        <begin position="148"/>
        <end position="172"/>
    </location>
</feature>
<feature type="region of interest" description="Disordered" evidence="6">
    <location>
        <begin position="1469"/>
        <end position="1513"/>
    </location>
</feature>
<evidence type="ECO:0000259" key="8">
    <source>
        <dbReference type="PROSITE" id="PS50157"/>
    </source>
</evidence>
<feature type="compositionally biased region" description="Basic and acidic residues" evidence="6">
    <location>
        <begin position="1687"/>
        <end position="1701"/>
    </location>
</feature>
<feature type="compositionally biased region" description="Polar residues" evidence="6">
    <location>
        <begin position="208"/>
        <end position="228"/>
    </location>
</feature>
<dbReference type="PANTHER" id="PTHR24403">
    <property type="entry name" value="ZINC FINGER PROTEIN"/>
    <property type="match status" value="1"/>
</dbReference>
<keyword evidence="3 5" id="KW-0863">Zinc-finger</keyword>
<feature type="transmembrane region" description="Helical" evidence="7">
    <location>
        <begin position="2220"/>
        <end position="2239"/>
    </location>
</feature>
<feature type="compositionally biased region" description="Polar residues" evidence="6">
    <location>
        <begin position="176"/>
        <end position="189"/>
    </location>
</feature>
<feature type="region of interest" description="Disordered" evidence="6">
    <location>
        <begin position="32"/>
        <end position="71"/>
    </location>
</feature>
<feature type="region of interest" description="Disordered" evidence="6">
    <location>
        <begin position="208"/>
        <end position="231"/>
    </location>
</feature>
<name>A0A7E6FQM5_9MOLL</name>
<proteinExistence type="predicted"/>
<feature type="region of interest" description="Disordered" evidence="6">
    <location>
        <begin position="531"/>
        <end position="569"/>
    </location>
</feature>
<evidence type="ECO:0000256" key="3">
    <source>
        <dbReference type="ARBA" id="ARBA00022771"/>
    </source>
</evidence>
<evidence type="ECO:0000313" key="10">
    <source>
        <dbReference type="RefSeq" id="XP_036369167.1"/>
    </source>
</evidence>
<feature type="compositionally biased region" description="Low complexity" evidence="6">
    <location>
        <begin position="2112"/>
        <end position="2142"/>
    </location>
</feature>
<reference evidence="10" key="1">
    <citation type="submission" date="2025-08" db="UniProtKB">
        <authorList>
            <consortium name="RefSeq"/>
        </authorList>
    </citation>
    <scope>IDENTIFICATION</scope>
</reference>
<dbReference type="Gene3D" id="3.30.160.60">
    <property type="entry name" value="Classic Zinc Finger"/>
    <property type="match status" value="4"/>
</dbReference>
<evidence type="ECO:0000256" key="5">
    <source>
        <dbReference type="PROSITE-ProRule" id="PRU00042"/>
    </source>
</evidence>
<keyword evidence="7" id="KW-1133">Transmembrane helix</keyword>
<feature type="region of interest" description="Disordered" evidence="6">
    <location>
        <begin position="1056"/>
        <end position="1076"/>
    </location>
</feature>
<feature type="compositionally biased region" description="Basic and acidic residues" evidence="6">
    <location>
        <begin position="897"/>
        <end position="941"/>
    </location>
</feature>
<evidence type="ECO:0000256" key="2">
    <source>
        <dbReference type="ARBA" id="ARBA00022737"/>
    </source>
</evidence>
<feature type="region of interest" description="Disordered" evidence="6">
    <location>
        <begin position="1625"/>
        <end position="1704"/>
    </location>
</feature>
<protein>
    <submittedName>
        <fullName evidence="10">Uncharacterized protein LOC115224524</fullName>
    </submittedName>
</protein>
<dbReference type="Proteomes" id="UP000515154">
    <property type="component" value="Linkage group LG25"/>
</dbReference>
<feature type="compositionally biased region" description="Polar residues" evidence="6">
    <location>
        <begin position="130"/>
        <end position="144"/>
    </location>
</feature>
<feature type="compositionally biased region" description="Low complexity" evidence="6">
    <location>
        <begin position="1227"/>
        <end position="1236"/>
    </location>
</feature>
<evidence type="ECO:0000256" key="6">
    <source>
        <dbReference type="SAM" id="MobiDB-lite"/>
    </source>
</evidence>
<dbReference type="KEGG" id="osn:115224524"/>
<evidence type="ECO:0000256" key="1">
    <source>
        <dbReference type="ARBA" id="ARBA00022723"/>
    </source>
</evidence>
<feature type="region of interest" description="Disordered" evidence="6">
    <location>
        <begin position="1387"/>
        <end position="1456"/>
    </location>
</feature>